<dbReference type="PANTHER" id="PTHR21600:SF87">
    <property type="entry name" value="RNA PSEUDOURIDYLATE SYNTHASE DOMAIN-CONTAINING PROTEIN 1"/>
    <property type="match status" value="1"/>
</dbReference>
<dbReference type="InterPro" id="IPR006224">
    <property type="entry name" value="PsdUridine_synth_RluA-like_CS"/>
</dbReference>
<dbReference type="GO" id="GO:0003723">
    <property type="term" value="F:RNA binding"/>
    <property type="evidence" value="ECO:0007669"/>
    <property type="project" value="InterPro"/>
</dbReference>
<comment type="similarity">
    <text evidence="2">Belongs to the pseudouridine synthase RluA family.</text>
</comment>
<gene>
    <name evidence="6" type="ORF">LRATCC53608_0928</name>
</gene>
<evidence type="ECO:0000313" key="6">
    <source>
        <dbReference type="EMBL" id="CCC03680.1"/>
    </source>
</evidence>
<dbReference type="InterPro" id="IPR020103">
    <property type="entry name" value="PsdUridine_synth_cat_dom_sf"/>
</dbReference>
<evidence type="ECO:0000256" key="4">
    <source>
        <dbReference type="ARBA" id="ARBA00033164"/>
    </source>
</evidence>
<reference evidence="6" key="2">
    <citation type="submission" date="2011-05" db="EMBL/GenBank/DDBJ databases">
        <authorList>
            <person name="Davey R."/>
        </authorList>
    </citation>
    <scope>NUCLEOTIDE SEQUENCE</scope>
    <source>
        <strain evidence="6">ATCC 53608</strain>
    </source>
</reference>
<evidence type="ECO:0000256" key="3">
    <source>
        <dbReference type="ARBA" id="ARBA00031870"/>
    </source>
</evidence>
<evidence type="ECO:0000259" key="5">
    <source>
        <dbReference type="Pfam" id="PF00849"/>
    </source>
</evidence>
<evidence type="ECO:0000256" key="1">
    <source>
        <dbReference type="ARBA" id="ARBA00000073"/>
    </source>
</evidence>
<dbReference type="GO" id="GO:0000455">
    <property type="term" value="P:enzyme-directed rRNA pseudouridine synthesis"/>
    <property type="evidence" value="ECO:0007669"/>
    <property type="project" value="TreeGrafter"/>
</dbReference>
<dbReference type="AlphaFoldDB" id="A0A0S4NKL6"/>
<reference evidence="6" key="1">
    <citation type="journal article" date="2011" name="J. Bacteriol.">
        <title>Genome sequence of the vertebrate gut symbiont Lactobacillus reuteri ATCC 53608.</title>
        <authorList>
            <person name="Heavens D."/>
            <person name="Tailford L.E."/>
            <person name="Crossman L."/>
            <person name="Jeffers F."/>
            <person name="Mackenzie D.A."/>
            <person name="Caccamo M."/>
            <person name="Juge N."/>
        </authorList>
    </citation>
    <scope>NUCLEOTIDE SEQUENCE [LARGE SCALE GENOMIC DNA]</scope>
    <source>
        <strain evidence="6">ATCC 53608</strain>
    </source>
</reference>
<dbReference type="InterPro" id="IPR006145">
    <property type="entry name" value="PsdUridine_synth_RsuA/RluA"/>
</dbReference>
<evidence type="ECO:0000256" key="2">
    <source>
        <dbReference type="ARBA" id="ARBA00010876"/>
    </source>
</evidence>
<dbReference type="CDD" id="cd02869">
    <property type="entry name" value="PseudoU_synth_RluA_like"/>
    <property type="match status" value="1"/>
</dbReference>
<proteinExistence type="inferred from homology"/>
<dbReference type="SUPFAM" id="SSF55120">
    <property type="entry name" value="Pseudouridine synthase"/>
    <property type="match status" value="1"/>
</dbReference>
<dbReference type="HOGENOM" id="CLU_016902_8_1_9"/>
<comment type="catalytic activity">
    <reaction evidence="1">
        <text>a uridine in RNA = a pseudouridine in RNA</text>
        <dbReference type="Rhea" id="RHEA:48348"/>
        <dbReference type="Rhea" id="RHEA-COMP:12068"/>
        <dbReference type="Rhea" id="RHEA-COMP:12069"/>
        <dbReference type="ChEBI" id="CHEBI:65314"/>
        <dbReference type="ChEBI" id="CHEBI:65315"/>
    </reaction>
</comment>
<dbReference type="PANTHER" id="PTHR21600">
    <property type="entry name" value="MITOCHONDRIAL RNA PSEUDOURIDINE SYNTHASE"/>
    <property type="match status" value="1"/>
</dbReference>
<dbReference type="PROSITE" id="PS01129">
    <property type="entry name" value="PSI_RLU"/>
    <property type="match status" value="1"/>
</dbReference>
<dbReference type="GO" id="GO:0140098">
    <property type="term" value="F:catalytic activity, acting on RNA"/>
    <property type="evidence" value="ECO:0007669"/>
    <property type="project" value="UniProtKB-ARBA"/>
</dbReference>
<name>A0A0S4NKL6_LIMR5</name>
<accession>A0A0S4NKL6</accession>
<dbReference type="Pfam" id="PF00849">
    <property type="entry name" value="PseudoU_synth_2"/>
    <property type="match status" value="1"/>
</dbReference>
<protein>
    <recommendedName>
        <fullName evidence="3">RNA pseudouridylate synthase</fullName>
    </recommendedName>
    <alternativeName>
        <fullName evidence="4">RNA-uridine isomerase</fullName>
    </alternativeName>
</protein>
<dbReference type="GO" id="GO:0009982">
    <property type="term" value="F:pseudouridine synthase activity"/>
    <property type="evidence" value="ECO:0007669"/>
    <property type="project" value="InterPro"/>
</dbReference>
<dbReference type="InterPro" id="IPR050188">
    <property type="entry name" value="RluA_PseudoU_synthase"/>
</dbReference>
<feature type="domain" description="Pseudouridine synthase RsuA/RluA-like" evidence="5">
    <location>
        <begin position="96"/>
        <end position="244"/>
    </location>
</feature>
<dbReference type="RefSeq" id="WP_003675305.1">
    <property type="nucleotide sequence ID" value="NZ_JBKZCG010000020.1"/>
</dbReference>
<sequence>MKYRWQINEKLTDDQETKPLRKLLHDQWLLPSRLIHYLRIRRTVLVNGKYRSMNELVEKNDNIQLLFCGDEIRTPTANDYIPSSQSHLEVLYENRDLLVVNKPRGQKTHPNYHGETGTLMNDVAGYLAHSQKNAYMVHRIDLQTSGAVIVAKNPIVVPILNRLISDGQIHRQYLAVVEGEMAQSGKFDWVIGRNPENPYLHQVNGQNAQPALTYYDTLASNRERSLVKLRLVTGRTHQLRVHLAYSGHPIVGDPLYNPLSTEGMLLHGVSQKLILPFVMKSLNISAPLPSYFENYLVKYNLAKKQI</sequence>
<accession>F8KDL0</accession>
<dbReference type="EMBL" id="FR854363">
    <property type="protein sequence ID" value="CCC03680.1"/>
    <property type="molecule type" value="Genomic_DNA"/>
</dbReference>
<dbReference type="Gene3D" id="3.30.2350.10">
    <property type="entry name" value="Pseudouridine synthase"/>
    <property type="match status" value="1"/>
</dbReference>
<organism evidence="6">
    <name type="scientific">Limosilactobacillus reuteri subsp. suis (strain ATCC 53608 / LMG 31752 / 1063)</name>
    <name type="common">Lactobacillus reuteri</name>
    <dbReference type="NCBI Taxonomy" id="927703"/>
    <lineage>
        <taxon>Bacteria</taxon>
        <taxon>Bacillati</taxon>
        <taxon>Bacillota</taxon>
        <taxon>Bacilli</taxon>
        <taxon>Lactobacillales</taxon>
        <taxon>Lactobacillaceae</taxon>
        <taxon>Limosilactobacillus</taxon>
    </lineage>
</organism>